<sequence length="241" mass="27443">MRPAEGANGFYFSMFSHMNRSESGPYEMVRGRENVYELGNIVSYKGQKVMPMWGDKYCGQINGSDSSIFPPIKEGNVPKKLYTFEPDICRSVYVDLVGKKEIFNISAYYYEISESAFAAKSANPNNRCFCKKNWSANHDGCLLMGLLNLMPCQGAPAIASLPHFFLGSEELLEYFGSGIKPDKEKHNTYVYIDPFNIELRQIDTVTQLKRVPTGLFPMLWLEEVCRLWIGRPENVLIMPEV</sequence>
<keyword evidence="5" id="KW-0812">Transmembrane</keyword>
<comment type="similarity">
    <text evidence="2">Belongs to the CD36 family.</text>
</comment>
<keyword evidence="10" id="KW-0675">Receptor</keyword>
<comment type="subcellular location">
    <subcellularLocation>
        <location evidence="1">Cell membrane</location>
        <topology evidence="1">Multi-pass membrane protein</topology>
    </subcellularLocation>
</comment>
<dbReference type="GO" id="GO:0005044">
    <property type="term" value="F:scavenger receptor activity"/>
    <property type="evidence" value="ECO:0007669"/>
    <property type="project" value="TreeGrafter"/>
</dbReference>
<organism evidence="12 13">
    <name type="scientific">Spodoptera exigua</name>
    <name type="common">Beet armyworm</name>
    <name type="synonym">Noctua fulgens</name>
    <dbReference type="NCBI Taxonomy" id="7107"/>
    <lineage>
        <taxon>Eukaryota</taxon>
        <taxon>Metazoa</taxon>
        <taxon>Ecdysozoa</taxon>
        <taxon>Arthropoda</taxon>
        <taxon>Hexapoda</taxon>
        <taxon>Insecta</taxon>
        <taxon>Pterygota</taxon>
        <taxon>Neoptera</taxon>
        <taxon>Endopterygota</taxon>
        <taxon>Lepidoptera</taxon>
        <taxon>Glossata</taxon>
        <taxon>Ditrysia</taxon>
        <taxon>Noctuoidea</taxon>
        <taxon>Noctuidae</taxon>
        <taxon>Amphipyrinae</taxon>
        <taxon>Spodoptera</taxon>
    </lineage>
</organism>
<evidence type="ECO:0000256" key="4">
    <source>
        <dbReference type="ARBA" id="ARBA00022606"/>
    </source>
</evidence>
<evidence type="ECO:0000313" key="13">
    <source>
        <dbReference type="Proteomes" id="UP000814243"/>
    </source>
</evidence>
<protein>
    <submittedName>
        <fullName evidence="12">Uncharacterized protein</fullName>
    </submittedName>
</protein>
<evidence type="ECO:0000256" key="7">
    <source>
        <dbReference type="ARBA" id="ARBA00022989"/>
    </source>
</evidence>
<dbReference type="GO" id="GO:0005737">
    <property type="term" value="C:cytoplasm"/>
    <property type="evidence" value="ECO:0007669"/>
    <property type="project" value="TreeGrafter"/>
</dbReference>
<evidence type="ECO:0000313" key="12">
    <source>
        <dbReference type="EMBL" id="KAH9641182.1"/>
    </source>
</evidence>
<evidence type="ECO:0000256" key="10">
    <source>
        <dbReference type="ARBA" id="ARBA00023170"/>
    </source>
</evidence>
<dbReference type="AlphaFoldDB" id="A0A922MRT2"/>
<keyword evidence="7" id="KW-1133">Transmembrane helix</keyword>
<accession>A0A922MRT2</accession>
<dbReference type="Proteomes" id="UP000814243">
    <property type="component" value="Unassembled WGS sequence"/>
</dbReference>
<dbReference type="GO" id="GO:0005886">
    <property type="term" value="C:plasma membrane"/>
    <property type="evidence" value="ECO:0007669"/>
    <property type="project" value="UniProtKB-SubCell"/>
</dbReference>
<keyword evidence="11" id="KW-0325">Glycoprotein</keyword>
<evidence type="ECO:0000256" key="9">
    <source>
        <dbReference type="ARBA" id="ARBA00023157"/>
    </source>
</evidence>
<evidence type="ECO:0000256" key="5">
    <source>
        <dbReference type="ARBA" id="ARBA00022692"/>
    </source>
</evidence>
<keyword evidence="9" id="KW-1015">Disulfide bond</keyword>
<evidence type="ECO:0000256" key="1">
    <source>
        <dbReference type="ARBA" id="ARBA00004651"/>
    </source>
</evidence>
<dbReference type="Pfam" id="PF01130">
    <property type="entry name" value="CD36"/>
    <property type="match status" value="1"/>
</dbReference>
<keyword evidence="6" id="KW-0552">Olfaction</keyword>
<keyword evidence="4" id="KW-0716">Sensory transduction</keyword>
<proteinExistence type="inferred from homology"/>
<dbReference type="GO" id="GO:0007608">
    <property type="term" value="P:sensory perception of smell"/>
    <property type="evidence" value="ECO:0007669"/>
    <property type="project" value="UniProtKB-KW"/>
</dbReference>
<evidence type="ECO:0000256" key="8">
    <source>
        <dbReference type="ARBA" id="ARBA00023136"/>
    </source>
</evidence>
<comment type="caution">
    <text evidence="12">The sequence shown here is derived from an EMBL/GenBank/DDBJ whole genome shotgun (WGS) entry which is preliminary data.</text>
</comment>
<dbReference type="InterPro" id="IPR002159">
    <property type="entry name" value="CD36_fam"/>
</dbReference>
<dbReference type="EMBL" id="JACEFF010000252">
    <property type="protein sequence ID" value="KAH9641182.1"/>
    <property type="molecule type" value="Genomic_DNA"/>
</dbReference>
<evidence type="ECO:0000256" key="6">
    <source>
        <dbReference type="ARBA" id="ARBA00022725"/>
    </source>
</evidence>
<evidence type="ECO:0000256" key="11">
    <source>
        <dbReference type="ARBA" id="ARBA00023180"/>
    </source>
</evidence>
<keyword evidence="8" id="KW-0472">Membrane</keyword>
<keyword evidence="3" id="KW-1003">Cell membrane</keyword>
<evidence type="ECO:0000256" key="2">
    <source>
        <dbReference type="ARBA" id="ARBA00010532"/>
    </source>
</evidence>
<dbReference type="PANTHER" id="PTHR11923:SF69">
    <property type="entry name" value="SENSORY NEURON MEMBRANE PROTEIN 1"/>
    <property type="match status" value="1"/>
</dbReference>
<name>A0A922MRT2_SPOEX</name>
<evidence type="ECO:0000256" key="3">
    <source>
        <dbReference type="ARBA" id="ARBA00022475"/>
    </source>
</evidence>
<gene>
    <name evidence="12" type="ORF">HF086_004569</name>
</gene>
<dbReference type="PANTHER" id="PTHR11923">
    <property type="entry name" value="SCAVENGER RECEPTOR CLASS B TYPE-1 SR-B1"/>
    <property type="match status" value="1"/>
</dbReference>
<reference evidence="12" key="1">
    <citation type="journal article" date="2021" name="G3 (Bethesda)">
        <title>Genome and transcriptome analysis of the beet armyworm Spodoptera exigua reveals targets for pest control. .</title>
        <authorList>
            <person name="Simon S."/>
            <person name="Breeschoten T."/>
            <person name="Jansen H.J."/>
            <person name="Dirks R.P."/>
            <person name="Schranz M.E."/>
            <person name="Ros V.I.D."/>
        </authorList>
    </citation>
    <scope>NUCLEOTIDE SEQUENCE</scope>
    <source>
        <strain evidence="12">TB_SE_WUR_2020</strain>
    </source>
</reference>